<dbReference type="Pfam" id="PF08386">
    <property type="entry name" value="Abhydrolase_4"/>
    <property type="match status" value="1"/>
</dbReference>
<gene>
    <name evidence="5" type="ORF">DNG_00178</name>
</gene>
<keyword evidence="3" id="KW-0732">Signal</keyword>
<dbReference type="Proteomes" id="UP001187682">
    <property type="component" value="Unassembled WGS sequence"/>
</dbReference>
<reference evidence="5" key="1">
    <citation type="submission" date="2018-03" db="EMBL/GenBank/DDBJ databases">
        <authorList>
            <person name="Guldener U."/>
        </authorList>
    </citation>
    <scope>NUCLEOTIDE SEQUENCE</scope>
</reference>
<feature type="chain" id="PRO_5041939192" description="Peptidase S33 tripeptidyl aminopeptidase-like C-terminal domain-containing protein" evidence="3">
    <location>
        <begin position="21"/>
        <end position="625"/>
    </location>
</feature>
<dbReference type="SUPFAM" id="SSF53474">
    <property type="entry name" value="alpha/beta-Hydrolases"/>
    <property type="match status" value="1"/>
</dbReference>
<evidence type="ECO:0000313" key="5">
    <source>
        <dbReference type="EMBL" id="SPN96657.1"/>
    </source>
</evidence>
<dbReference type="InterPro" id="IPR029058">
    <property type="entry name" value="AB_hydrolase_fold"/>
</dbReference>
<feature type="domain" description="Peptidase S33 tripeptidyl aminopeptidase-like C-terminal" evidence="4">
    <location>
        <begin position="461"/>
        <end position="572"/>
    </location>
</feature>
<comment type="caution">
    <text evidence="5">The sequence shown here is derived from an EMBL/GenBank/DDBJ whole genome shotgun (WGS) entry which is preliminary data.</text>
</comment>
<keyword evidence="6" id="KW-1185">Reference proteome</keyword>
<proteinExistence type="inferred from homology"/>
<organism evidence="5 6">
    <name type="scientific">Cephalotrichum gorgonifer</name>
    <dbReference type="NCBI Taxonomy" id="2041049"/>
    <lineage>
        <taxon>Eukaryota</taxon>
        <taxon>Fungi</taxon>
        <taxon>Dikarya</taxon>
        <taxon>Ascomycota</taxon>
        <taxon>Pezizomycotina</taxon>
        <taxon>Sordariomycetes</taxon>
        <taxon>Hypocreomycetidae</taxon>
        <taxon>Microascales</taxon>
        <taxon>Microascaceae</taxon>
        <taxon>Cephalotrichum</taxon>
    </lineage>
</organism>
<keyword evidence="2" id="KW-0378">Hydrolase</keyword>
<evidence type="ECO:0000256" key="3">
    <source>
        <dbReference type="SAM" id="SignalP"/>
    </source>
</evidence>
<protein>
    <recommendedName>
        <fullName evidence="4">Peptidase S33 tripeptidyl aminopeptidase-like C-terminal domain-containing protein</fullName>
    </recommendedName>
</protein>
<dbReference type="AlphaFoldDB" id="A0AAE8MPI6"/>
<evidence type="ECO:0000259" key="4">
    <source>
        <dbReference type="Pfam" id="PF08386"/>
    </source>
</evidence>
<evidence type="ECO:0000256" key="2">
    <source>
        <dbReference type="ARBA" id="ARBA00022801"/>
    </source>
</evidence>
<dbReference type="InterPro" id="IPR013595">
    <property type="entry name" value="Pept_S33_TAP-like_C"/>
</dbReference>
<evidence type="ECO:0000313" key="6">
    <source>
        <dbReference type="Proteomes" id="UP001187682"/>
    </source>
</evidence>
<comment type="similarity">
    <text evidence="1">Belongs to the peptidase S33 family.</text>
</comment>
<accession>A0AAE8MPI6</accession>
<feature type="signal peptide" evidence="3">
    <location>
        <begin position="1"/>
        <end position="20"/>
    </location>
</feature>
<dbReference type="GO" id="GO:0016787">
    <property type="term" value="F:hydrolase activity"/>
    <property type="evidence" value="ECO:0007669"/>
    <property type="project" value="UniProtKB-KW"/>
</dbReference>
<sequence length="625" mass="67331">MLPRWSGLTAGLLLTSGALATTSTAEYFDWDSVDPTPELRYHDCYDGHQCARLQVPLDWLNPESNNNTVAIAIVKRPAIVPDSDPTFGGSVLVNPGGPGGSGTGMVLGWGERFQKILAGKKNYEIIGFDPRAIAFTTPRANCYPDELTRAYEGFQAHGSGFLRPDNSKLGWRYALTRAYGKRCEETLGGDGGILTYASTSSVARDMVEIIDRIEELRDEEKARELGAPDAEQMRLGGGQMAGKKKPARLQYLGFSYGTVLGNTFASMFPGRVGRVVLDGVVDIDDHMAGTWSKNLQDSNSAIKYIYQVCFYLGKSCPIADSADASWQDIKARVDDAIAPLEHSPIALEMATSTLPLTDVDVRSLILLSLYKPSALFPFIVSFLSALIEKDHVTLAAIMGTLFPVPTIQGVCRGECSGPTCAPVISTDAQAVIACADGENSGALSLSDWKDYFTQVGNQSSVGAVWAEIRFHCAGWSARPEYRFTGPFSTPEHDPLLVEGKPAAPLLFLSSRIDPVTPLANAFAMSARHPGSSVVTQESVGHCALGTGVSSCTEKIIRTYFEEGTVPKEGAVCEEDCGEFDLCASEEGELAPVSWPTSFGGLPLGRADLGRMQDMGAALMQKWSER</sequence>
<dbReference type="InterPro" id="IPR051601">
    <property type="entry name" value="Serine_prot/Carboxylest_S33"/>
</dbReference>
<dbReference type="PANTHER" id="PTHR43248">
    <property type="entry name" value="2-SUCCINYL-6-HYDROXY-2,4-CYCLOHEXADIENE-1-CARBOXYLATE SYNTHASE"/>
    <property type="match status" value="1"/>
</dbReference>
<dbReference type="EMBL" id="ONZQ02000001">
    <property type="protein sequence ID" value="SPN96657.1"/>
    <property type="molecule type" value="Genomic_DNA"/>
</dbReference>
<evidence type="ECO:0000256" key="1">
    <source>
        <dbReference type="ARBA" id="ARBA00010088"/>
    </source>
</evidence>
<name>A0AAE8MPI6_9PEZI</name>
<dbReference type="PANTHER" id="PTHR43248:SF25">
    <property type="entry name" value="AB HYDROLASE-1 DOMAIN-CONTAINING PROTEIN-RELATED"/>
    <property type="match status" value="1"/>
</dbReference>
<dbReference type="Gene3D" id="3.40.50.1820">
    <property type="entry name" value="alpha/beta hydrolase"/>
    <property type="match status" value="1"/>
</dbReference>